<feature type="transmembrane region" description="Helical" evidence="1">
    <location>
        <begin position="48"/>
        <end position="67"/>
    </location>
</feature>
<feature type="transmembrane region" description="Helical" evidence="1">
    <location>
        <begin position="311"/>
        <end position="330"/>
    </location>
</feature>
<dbReference type="EMBL" id="JAIRAU010000046">
    <property type="protein sequence ID" value="MBZ5714075.1"/>
    <property type="molecule type" value="Genomic_DNA"/>
</dbReference>
<organism evidence="3 4">
    <name type="scientific">Nannocystis pusilla</name>
    <dbReference type="NCBI Taxonomy" id="889268"/>
    <lineage>
        <taxon>Bacteria</taxon>
        <taxon>Pseudomonadati</taxon>
        <taxon>Myxococcota</taxon>
        <taxon>Polyangia</taxon>
        <taxon>Nannocystales</taxon>
        <taxon>Nannocystaceae</taxon>
        <taxon>Nannocystis</taxon>
    </lineage>
</organism>
<proteinExistence type="predicted"/>
<dbReference type="InterPro" id="IPR025513">
    <property type="entry name" value="DUF4401"/>
</dbReference>
<dbReference type="Pfam" id="PF14351">
    <property type="entry name" value="DUF4401"/>
    <property type="match status" value="1"/>
</dbReference>
<keyword evidence="1" id="KW-0472">Membrane</keyword>
<keyword evidence="1" id="KW-1133">Transmembrane helix</keyword>
<dbReference type="InterPro" id="IPR025833">
    <property type="entry name" value="GDYXXLXY"/>
</dbReference>
<dbReference type="Pfam" id="PF14345">
    <property type="entry name" value="GDYXXLXY"/>
    <property type="match status" value="1"/>
</dbReference>
<accession>A0ABS7U0M5</accession>
<gene>
    <name evidence="3" type="ORF">K7C98_32995</name>
</gene>
<feature type="transmembrane region" description="Helical" evidence="1">
    <location>
        <begin position="336"/>
        <end position="358"/>
    </location>
</feature>
<name>A0ABS7U0M5_9BACT</name>
<evidence type="ECO:0000259" key="2">
    <source>
        <dbReference type="Pfam" id="PF14351"/>
    </source>
</evidence>
<keyword evidence="1" id="KW-0812">Transmembrane</keyword>
<dbReference type="Proteomes" id="UP001139031">
    <property type="component" value="Unassembled WGS sequence"/>
</dbReference>
<feature type="transmembrane region" description="Helical" evidence="1">
    <location>
        <begin position="379"/>
        <end position="398"/>
    </location>
</feature>
<feature type="transmembrane region" description="Helical" evidence="1">
    <location>
        <begin position="203"/>
        <end position="223"/>
    </location>
</feature>
<feature type="domain" description="DUF4401" evidence="2">
    <location>
        <begin position="53"/>
        <end position="359"/>
    </location>
</feature>
<comment type="caution">
    <text evidence="3">The sequence shown here is derived from an EMBL/GenBank/DDBJ whole genome shotgun (WGS) entry which is preliminary data.</text>
</comment>
<evidence type="ECO:0000313" key="4">
    <source>
        <dbReference type="Proteomes" id="UP001139031"/>
    </source>
</evidence>
<feature type="transmembrane region" description="Helical" evidence="1">
    <location>
        <begin position="276"/>
        <end position="304"/>
    </location>
</feature>
<evidence type="ECO:0000256" key="1">
    <source>
        <dbReference type="SAM" id="Phobius"/>
    </source>
</evidence>
<sequence length="540" mass="57225">MSTRGLLEHLAEEGLVERDVLDEATPAGQKAHAALAGLTSEGLHLQQAGTSVSVWLGALLMALFLVQMDVTEVVPLGLLLGAAGLALAAVLARGAASVLELQLRWIATIGGQILILASLSEVFRSDESMLVAAIVLQAVTLALVRDLAIGTAAVMVAAGAALGLAAELRVGPFGHGLVALFLGTCTCALWVEQAQLLPRLGRLWQPLAYALPLVVWAPITAGLERRGGDELPLFLLSPGDIPPGALALSAGWAALSTWLIGQAGRERPELRGRSQWFAWAVVWLTALFGLDTPGLGAGLTLLLLGQLRASASLRLLGLVAIGSFLFLWYYEHGTTLLTKSIVAVSHGLSFLVLAAVLRRGADRPREGQGRPLPARIADLRWLSLALALGLAIPGYVVIQKEQVLGSGETVLLPLAPVDPRSLMQGDYMELRYALIGELGDVDRLAPRGTLVITRDGDHVARFVRVDDGRALAPGELRLRYARRGRDVSLGAETFLFPEGEGPTLAAARYGELALAPAGDSVLIGLRDEARRPLGTRQHDR</sequence>
<dbReference type="RefSeq" id="WP_224195811.1">
    <property type="nucleotide sequence ID" value="NZ_JAIRAU010000046.1"/>
</dbReference>
<evidence type="ECO:0000313" key="3">
    <source>
        <dbReference type="EMBL" id="MBZ5714075.1"/>
    </source>
</evidence>
<feature type="transmembrane region" description="Helical" evidence="1">
    <location>
        <begin position="73"/>
        <end position="91"/>
    </location>
</feature>
<feature type="transmembrane region" description="Helical" evidence="1">
    <location>
        <begin position="244"/>
        <end position="264"/>
    </location>
</feature>
<keyword evidence="4" id="KW-1185">Reference proteome</keyword>
<reference evidence="3" key="1">
    <citation type="submission" date="2021-08" db="EMBL/GenBank/DDBJ databases">
        <authorList>
            <person name="Stevens D.C."/>
        </authorList>
    </citation>
    <scope>NUCLEOTIDE SEQUENCE</scope>
    <source>
        <strain evidence="3">DSM 53165</strain>
    </source>
</reference>
<feature type="transmembrane region" description="Helical" evidence="1">
    <location>
        <begin position="173"/>
        <end position="191"/>
    </location>
</feature>
<protein>
    <submittedName>
        <fullName evidence="3">GDYXXLXY domain-containing protein</fullName>
    </submittedName>
</protein>
<feature type="transmembrane region" description="Helical" evidence="1">
    <location>
        <begin position="103"/>
        <end position="123"/>
    </location>
</feature>